<protein>
    <submittedName>
        <fullName evidence="1">Uncharacterized protein</fullName>
    </submittedName>
</protein>
<evidence type="ECO:0000313" key="1">
    <source>
        <dbReference type="EMBL" id="RNF17182.1"/>
    </source>
</evidence>
<gene>
    <name evidence="1" type="ORF">Tco025E_04921</name>
</gene>
<dbReference type="EMBL" id="MKKU01000270">
    <property type="protein sequence ID" value="RNF17182.1"/>
    <property type="molecule type" value="Genomic_DNA"/>
</dbReference>
<proteinExistence type="predicted"/>
<sequence>MYGNGDRKTVSELMREAAATRRRLSYYAAHLERVQNAAERARSLIERMLRIFARELDANDRDNFLTVLTSTSEDLEIANLPLLPIVIALSNYHFTELKRIYAVGNCFVDDSSVKFLAYVLRFSPLASQIELLDISGTRVTEQGLCFLLDMMQEREIPFTLIAKDRVQTESSPDAEVNERYQLLLEKVRAKSNCTLKLSSES</sequence>
<dbReference type="GeneID" id="40318532"/>
<accession>A0A3R7L6G9</accession>
<dbReference type="Proteomes" id="UP000284403">
    <property type="component" value="Unassembled WGS sequence"/>
</dbReference>
<evidence type="ECO:0000313" key="2">
    <source>
        <dbReference type="Proteomes" id="UP000284403"/>
    </source>
</evidence>
<keyword evidence="2" id="KW-1185">Reference proteome</keyword>
<comment type="caution">
    <text evidence="1">The sequence shown here is derived from an EMBL/GenBank/DDBJ whole genome shotgun (WGS) entry which is preliminary data.</text>
</comment>
<dbReference type="AlphaFoldDB" id="A0A3R7L6G9"/>
<name>A0A3R7L6G9_9TRYP</name>
<organism evidence="1 2">
    <name type="scientific">Trypanosoma conorhini</name>
    <dbReference type="NCBI Taxonomy" id="83891"/>
    <lineage>
        <taxon>Eukaryota</taxon>
        <taxon>Discoba</taxon>
        <taxon>Euglenozoa</taxon>
        <taxon>Kinetoplastea</taxon>
        <taxon>Metakinetoplastina</taxon>
        <taxon>Trypanosomatida</taxon>
        <taxon>Trypanosomatidae</taxon>
        <taxon>Trypanosoma</taxon>
    </lineage>
</organism>
<dbReference type="OrthoDB" id="275175at2759"/>
<dbReference type="RefSeq" id="XP_029228060.1">
    <property type="nucleotide sequence ID" value="XM_029371826.1"/>
</dbReference>
<reference evidence="1 2" key="1">
    <citation type="journal article" date="2018" name="BMC Genomics">
        <title>Genomic comparison of Trypanosoma conorhini and Trypanosoma rangeli to Trypanosoma cruzi strains of high and low virulence.</title>
        <authorList>
            <person name="Bradwell K.R."/>
            <person name="Koparde V.N."/>
            <person name="Matveyev A.V."/>
            <person name="Serrano M.G."/>
            <person name="Alves J.M."/>
            <person name="Parikh H."/>
            <person name="Huang B."/>
            <person name="Lee V."/>
            <person name="Espinosa-Alvarez O."/>
            <person name="Ortiz P.A."/>
            <person name="Costa-Martins A.G."/>
            <person name="Teixeira M.M."/>
            <person name="Buck G.A."/>
        </authorList>
    </citation>
    <scope>NUCLEOTIDE SEQUENCE [LARGE SCALE GENOMIC DNA]</scope>
    <source>
        <strain evidence="1 2">025E</strain>
    </source>
</reference>